<evidence type="ECO:0000313" key="12">
    <source>
        <dbReference type="EMBL" id="KZV85109.1"/>
    </source>
</evidence>
<comment type="similarity">
    <text evidence="2 10">Belongs to the cytochrome c-type heme lyase family.</text>
</comment>
<dbReference type="EC" id="4.4.1.17" evidence="10"/>
<evidence type="ECO:0000256" key="10">
    <source>
        <dbReference type="RuleBase" id="RU363130"/>
    </source>
</evidence>
<dbReference type="AlphaFoldDB" id="A0A165ZR45"/>
<evidence type="ECO:0000256" key="7">
    <source>
        <dbReference type="ARBA" id="ARBA00023128"/>
    </source>
</evidence>
<protein>
    <recommendedName>
        <fullName evidence="10">Holocytochrome c-type synthase</fullName>
        <ecNumber evidence="10">4.4.1.17</ecNumber>
    </recommendedName>
</protein>
<dbReference type="STRING" id="1314781.A0A165ZR45"/>
<dbReference type="Proteomes" id="UP000077266">
    <property type="component" value="Unassembled WGS sequence"/>
</dbReference>
<sequence length="231" mass="25564">MSKCPVEHDKLPPSHGDASSAGCPVAHGDAQTDQSTPHPLPTSAIAPPSLGTQRVTSSIPRATGGNWEYPSEAQFYAAMARKQHNPRATDMAVVVPIHNAVNERAWMHVLDWEHDQGGDRCGGVKLVSFMGKPAQRSPRARWRTLLGYQPPFDRHDWVVDRCGTRVRYIIDFYTGRGAANGSAPSFYLDCRPALDNWEGVKMRTQRFFTRWFGPSSQPSRAQAPEPASKAQ</sequence>
<dbReference type="PROSITE" id="PS00822">
    <property type="entry name" value="CYTO_HEME_LYASE_2"/>
    <property type="match status" value="1"/>
</dbReference>
<dbReference type="GO" id="GO:0004408">
    <property type="term" value="F:holocytochrome-c synthase activity"/>
    <property type="evidence" value="ECO:0007669"/>
    <property type="project" value="UniProtKB-EC"/>
</dbReference>
<comment type="catalytic activity">
    <reaction evidence="10">
        <text>holo-[cytochrome c] = apo-[cytochrome c] + heme b</text>
        <dbReference type="Rhea" id="RHEA:22648"/>
        <dbReference type="Rhea" id="RHEA-COMP:10725"/>
        <dbReference type="Rhea" id="RHEA-COMP:10726"/>
        <dbReference type="ChEBI" id="CHEBI:29950"/>
        <dbReference type="ChEBI" id="CHEBI:60344"/>
        <dbReference type="ChEBI" id="CHEBI:83739"/>
        <dbReference type="EC" id="4.4.1.17"/>
    </reaction>
</comment>
<dbReference type="GO" id="GO:0046872">
    <property type="term" value="F:metal ion binding"/>
    <property type="evidence" value="ECO:0007669"/>
    <property type="project" value="UniProtKB-KW"/>
</dbReference>
<feature type="compositionally biased region" description="Polar residues" evidence="11">
    <location>
        <begin position="50"/>
        <end position="60"/>
    </location>
</feature>
<comment type="subcellular location">
    <subcellularLocation>
        <location evidence="1 10">Mitochondrion inner membrane</location>
    </subcellularLocation>
</comment>
<evidence type="ECO:0000256" key="11">
    <source>
        <dbReference type="SAM" id="MobiDB-lite"/>
    </source>
</evidence>
<evidence type="ECO:0000256" key="4">
    <source>
        <dbReference type="ARBA" id="ARBA00022723"/>
    </source>
</evidence>
<keyword evidence="6 10" id="KW-0408">Iron</keyword>
<keyword evidence="8 10" id="KW-0472">Membrane</keyword>
<dbReference type="PANTHER" id="PTHR12743">
    <property type="entry name" value="CYTOCHROME C1 HEME LYASE"/>
    <property type="match status" value="1"/>
</dbReference>
<evidence type="ECO:0000256" key="6">
    <source>
        <dbReference type="ARBA" id="ARBA00023004"/>
    </source>
</evidence>
<evidence type="ECO:0000256" key="5">
    <source>
        <dbReference type="ARBA" id="ARBA00022792"/>
    </source>
</evidence>
<evidence type="ECO:0000256" key="9">
    <source>
        <dbReference type="ARBA" id="ARBA00023239"/>
    </source>
</evidence>
<name>A0A165ZR45_EXIGL</name>
<keyword evidence="3 10" id="KW-0349">Heme</keyword>
<dbReference type="InParanoid" id="A0A165ZR45"/>
<feature type="compositionally biased region" description="Basic and acidic residues" evidence="11">
    <location>
        <begin position="1"/>
        <end position="12"/>
    </location>
</feature>
<evidence type="ECO:0000256" key="8">
    <source>
        <dbReference type="ARBA" id="ARBA00023136"/>
    </source>
</evidence>
<evidence type="ECO:0000256" key="3">
    <source>
        <dbReference type="ARBA" id="ARBA00022617"/>
    </source>
</evidence>
<organism evidence="12 13">
    <name type="scientific">Exidia glandulosa HHB12029</name>
    <dbReference type="NCBI Taxonomy" id="1314781"/>
    <lineage>
        <taxon>Eukaryota</taxon>
        <taxon>Fungi</taxon>
        <taxon>Dikarya</taxon>
        <taxon>Basidiomycota</taxon>
        <taxon>Agaricomycotina</taxon>
        <taxon>Agaricomycetes</taxon>
        <taxon>Auriculariales</taxon>
        <taxon>Exidiaceae</taxon>
        <taxon>Exidia</taxon>
    </lineage>
</organism>
<keyword evidence="5 10" id="KW-0999">Mitochondrion inner membrane</keyword>
<keyword evidence="7 10" id="KW-0496">Mitochondrion</keyword>
<proteinExistence type="inferred from homology"/>
<feature type="region of interest" description="Disordered" evidence="11">
    <location>
        <begin position="1"/>
        <end position="64"/>
    </location>
</feature>
<keyword evidence="13" id="KW-1185">Reference proteome</keyword>
<evidence type="ECO:0000313" key="13">
    <source>
        <dbReference type="Proteomes" id="UP000077266"/>
    </source>
</evidence>
<dbReference type="OrthoDB" id="4243at2759"/>
<keyword evidence="9 10" id="KW-0456">Lyase</keyword>
<dbReference type="FunCoup" id="A0A165ZR45">
    <property type="interactions" value="344"/>
</dbReference>
<dbReference type="GO" id="GO:0005743">
    <property type="term" value="C:mitochondrial inner membrane"/>
    <property type="evidence" value="ECO:0007669"/>
    <property type="project" value="UniProtKB-SubCell"/>
</dbReference>
<accession>A0A165ZR45</accession>
<evidence type="ECO:0000256" key="2">
    <source>
        <dbReference type="ARBA" id="ARBA00007255"/>
    </source>
</evidence>
<gene>
    <name evidence="12" type="ORF">EXIGLDRAFT_623390</name>
</gene>
<keyword evidence="4 10" id="KW-0479">Metal-binding</keyword>
<evidence type="ECO:0000256" key="1">
    <source>
        <dbReference type="ARBA" id="ARBA00004273"/>
    </source>
</evidence>
<dbReference type="InterPro" id="IPR000511">
    <property type="entry name" value="Holocyt_c/c1_synthase"/>
</dbReference>
<dbReference type="EMBL" id="KV426199">
    <property type="protein sequence ID" value="KZV85109.1"/>
    <property type="molecule type" value="Genomic_DNA"/>
</dbReference>
<dbReference type="PANTHER" id="PTHR12743:SF0">
    <property type="entry name" value="HOLOCYTOCHROME C-TYPE SYNTHASE"/>
    <property type="match status" value="1"/>
</dbReference>
<comment type="function">
    <text evidence="10">Lyase that catalyzes the covalent linking of the heme group to the cytochrome C apoprotein to produce the mature functional cytochrome.</text>
</comment>
<reference evidence="12 13" key="1">
    <citation type="journal article" date="2016" name="Mol. Biol. Evol.">
        <title>Comparative Genomics of Early-Diverging Mushroom-Forming Fungi Provides Insights into the Origins of Lignocellulose Decay Capabilities.</title>
        <authorList>
            <person name="Nagy L.G."/>
            <person name="Riley R."/>
            <person name="Tritt A."/>
            <person name="Adam C."/>
            <person name="Daum C."/>
            <person name="Floudas D."/>
            <person name="Sun H."/>
            <person name="Yadav J.S."/>
            <person name="Pangilinan J."/>
            <person name="Larsson K.H."/>
            <person name="Matsuura K."/>
            <person name="Barry K."/>
            <person name="Labutti K."/>
            <person name="Kuo R."/>
            <person name="Ohm R.A."/>
            <person name="Bhattacharya S.S."/>
            <person name="Shirouzu T."/>
            <person name="Yoshinaga Y."/>
            <person name="Martin F.M."/>
            <person name="Grigoriev I.V."/>
            <person name="Hibbett D.S."/>
        </authorList>
    </citation>
    <scope>NUCLEOTIDE SEQUENCE [LARGE SCALE GENOMIC DNA]</scope>
    <source>
        <strain evidence="12 13">HHB12029</strain>
    </source>
</reference>
<dbReference type="Pfam" id="PF01265">
    <property type="entry name" value="Cyto_heme_lyase"/>
    <property type="match status" value="2"/>
</dbReference>